<dbReference type="InterPro" id="IPR046357">
    <property type="entry name" value="PPIase_dom_sf"/>
</dbReference>
<keyword evidence="8" id="KW-0697">Rotamase</keyword>
<dbReference type="InterPro" id="IPR052029">
    <property type="entry name" value="PpiD_chaperone"/>
</dbReference>
<evidence type="ECO:0000256" key="8">
    <source>
        <dbReference type="PROSITE-ProRule" id="PRU00278"/>
    </source>
</evidence>
<dbReference type="Pfam" id="PF00639">
    <property type="entry name" value="Rotamase"/>
    <property type="match status" value="1"/>
</dbReference>
<evidence type="ECO:0000256" key="4">
    <source>
        <dbReference type="ARBA" id="ARBA00023136"/>
    </source>
</evidence>
<dbReference type="EMBL" id="DRCV01000101">
    <property type="protein sequence ID" value="HDK37820.1"/>
    <property type="molecule type" value="Genomic_DNA"/>
</dbReference>
<evidence type="ECO:0000313" key="10">
    <source>
        <dbReference type="EMBL" id="HDK37820.1"/>
    </source>
</evidence>
<comment type="caution">
    <text evidence="10">The sequence shown here is derived from an EMBL/GenBank/DDBJ whole genome shotgun (WGS) entry which is preliminary data.</text>
</comment>
<dbReference type="GO" id="GO:0005886">
    <property type="term" value="C:plasma membrane"/>
    <property type="evidence" value="ECO:0007669"/>
    <property type="project" value="UniProtKB-SubCell"/>
</dbReference>
<dbReference type="AlphaFoldDB" id="A0A831K8F3"/>
<comment type="subcellular location">
    <subcellularLocation>
        <location evidence="1">Cell inner membrane</location>
        <topology evidence="1">Single-pass type II membrane protein</topology>
        <orientation evidence="1">Periplasmic side</orientation>
    </subcellularLocation>
</comment>
<gene>
    <name evidence="10" type="ORF">ENG92_02230</name>
</gene>
<dbReference type="GO" id="GO:0003755">
    <property type="term" value="F:peptidyl-prolyl cis-trans isomerase activity"/>
    <property type="evidence" value="ECO:0007669"/>
    <property type="project" value="UniProtKB-KW"/>
</dbReference>
<accession>A0A831K8F3</accession>
<name>A0A831K8F3_9GAMM</name>
<reference evidence="10" key="1">
    <citation type="journal article" date="2020" name="mSystems">
        <title>Genome- and Community-Level Interaction Insights into Carbon Utilization and Element Cycling Functions of Hydrothermarchaeota in Hydrothermal Sediment.</title>
        <authorList>
            <person name="Zhou Z."/>
            <person name="Liu Y."/>
            <person name="Xu W."/>
            <person name="Pan J."/>
            <person name="Luo Z.H."/>
            <person name="Li M."/>
        </authorList>
    </citation>
    <scope>NUCLEOTIDE SEQUENCE [LARGE SCALE GENOMIC DNA]</scope>
    <source>
        <strain evidence="10">HyVt-26</strain>
    </source>
</reference>
<dbReference type="Gene3D" id="3.10.50.40">
    <property type="match status" value="1"/>
</dbReference>
<evidence type="ECO:0000256" key="2">
    <source>
        <dbReference type="ARBA" id="ARBA00022475"/>
    </source>
</evidence>
<dbReference type="Proteomes" id="UP000885822">
    <property type="component" value="Unassembled WGS sequence"/>
</dbReference>
<dbReference type="PROSITE" id="PS50198">
    <property type="entry name" value="PPIC_PPIASE_2"/>
    <property type="match status" value="1"/>
</dbReference>
<feature type="domain" description="PpiC" evidence="9">
    <location>
        <begin position="22"/>
        <end position="74"/>
    </location>
</feature>
<keyword evidence="5" id="KW-0143">Chaperone</keyword>
<dbReference type="PANTHER" id="PTHR47529">
    <property type="entry name" value="PEPTIDYL-PROLYL CIS-TRANS ISOMERASE D"/>
    <property type="match status" value="1"/>
</dbReference>
<organism evidence="10">
    <name type="scientific">Thiolapillus brandeum</name>
    <dbReference type="NCBI Taxonomy" id="1076588"/>
    <lineage>
        <taxon>Bacteria</taxon>
        <taxon>Pseudomonadati</taxon>
        <taxon>Pseudomonadota</taxon>
        <taxon>Gammaproteobacteria</taxon>
        <taxon>Chromatiales</taxon>
        <taxon>Sedimenticolaceae</taxon>
        <taxon>Thiolapillus</taxon>
    </lineage>
</organism>
<evidence type="ECO:0000259" key="9">
    <source>
        <dbReference type="PROSITE" id="PS50198"/>
    </source>
</evidence>
<protein>
    <recommendedName>
        <fullName evidence="6">Periplasmic chaperone PpiD</fullName>
    </recommendedName>
    <alternativeName>
        <fullName evidence="7">Periplasmic folding chaperone</fullName>
    </alternativeName>
</protein>
<evidence type="ECO:0000256" key="6">
    <source>
        <dbReference type="ARBA" id="ARBA00040743"/>
    </source>
</evidence>
<sequence>MKILPVGWRVARASRHWPKNFDDPGSGEQGGDVGWISPGLMAKAFEDEAYRLEMGKVSKPVRTPFGFHLIEVTEIKSGGEGRFETLRSEIELAYRRNEAEQILFDKAEKLADLSYETPDSLAPAADVLQLEPLQSDWFDRKGGKGVLASPKVVAAAFSEDVLLEGNNSELIELEDDQMLVLRVVEHEVEQPQAFDEVKERIVSLLKRDKASELATAKGEETLQALQEGSVNLEQWAQDQGWKLEENVRIKRNATVLPALIRDAAFALPRPESGKPSVGGVALGNGDYALLAVSKVIDGDPSSLDEAARKVAQEQLAKSKGEAQFNLMGRYLREHADIELATEN</sequence>
<evidence type="ECO:0000256" key="7">
    <source>
        <dbReference type="ARBA" id="ARBA00042775"/>
    </source>
</evidence>
<keyword evidence="8" id="KW-0413">Isomerase</keyword>
<keyword evidence="2" id="KW-1003">Cell membrane</keyword>
<dbReference type="InterPro" id="IPR000297">
    <property type="entry name" value="PPIase_PpiC"/>
</dbReference>
<evidence type="ECO:0000256" key="3">
    <source>
        <dbReference type="ARBA" id="ARBA00022519"/>
    </source>
</evidence>
<keyword evidence="3" id="KW-0997">Cell inner membrane</keyword>
<dbReference type="PANTHER" id="PTHR47529:SF1">
    <property type="entry name" value="PERIPLASMIC CHAPERONE PPID"/>
    <property type="match status" value="1"/>
</dbReference>
<evidence type="ECO:0000256" key="5">
    <source>
        <dbReference type="ARBA" id="ARBA00023186"/>
    </source>
</evidence>
<evidence type="ECO:0000256" key="1">
    <source>
        <dbReference type="ARBA" id="ARBA00004382"/>
    </source>
</evidence>
<dbReference type="SUPFAM" id="SSF54534">
    <property type="entry name" value="FKBP-like"/>
    <property type="match status" value="1"/>
</dbReference>
<keyword evidence="4" id="KW-0472">Membrane</keyword>
<proteinExistence type="predicted"/>